<dbReference type="InterPro" id="IPR036565">
    <property type="entry name" value="Mur-like_cat_sf"/>
</dbReference>
<protein>
    <recommendedName>
        <fullName evidence="3">tetrahydrofolate synthase</fullName>
        <ecNumber evidence="3">6.3.2.17</ecNumber>
    </recommendedName>
    <alternativeName>
        <fullName evidence="9">Tetrahydrofolylpolyglutamate synthase</fullName>
    </alternativeName>
</protein>
<keyword evidence="6 11" id="KW-0547">Nucleotide-binding</keyword>
<dbReference type="InterPro" id="IPR036615">
    <property type="entry name" value="Mur_ligase_C_dom_sf"/>
</dbReference>
<dbReference type="SUPFAM" id="SSF53623">
    <property type="entry name" value="MurD-like peptide ligases, catalytic domain"/>
    <property type="match status" value="1"/>
</dbReference>
<comment type="catalytic activity">
    <reaction evidence="10">
        <text>(6S)-5,6,7,8-tetrahydrofolyl-(gamma-L-Glu)(n) + L-glutamate + ATP = (6S)-5,6,7,8-tetrahydrofolyl-(gamma-L-Glu)(n+1) + ADP + phosphate + H(+)</text>
        <dbReference type="Rhea" id="RHEA:10580"/>
        <dbReference type="Rhea" id="RHEA-COMP:14738"/>
        <dbReference type="Rhea" id="RHEA-COMP:14740"/>
        <dbReference type="ChEBI" id="CHEBI:15378"/>
        <dbReference type="ChEBI" id="CHEBI:29985"/>
        <dbReference type="ChEBI" id="CHEBI:30616"/>
        <dbReference type="ChEBI" id="CHEBI:43474"/>
        <dbReference type="ChEBI" id="CHEBI:141005"/>
        <dbReference type="ChEBI" id="CHEBI:456216"/>
        <dbReference type="EC" id="6.3.2.17"/>
    </reaction>
</comment>
<dbReference type="InterPro" id="IPR004101">
    <property type="entry name" value="Mur_ligase_C"/>
</dbReference>
<dbReference type="Pfam" id="PF08245">
    <property type="entry name" value="Mur_ligase_M"/>
    <property type="match status" value="1"/>
</dbReference>
<evidence type="ECO:0000256" key="10">
    <source>
        <dbReference type="ARBA" id="ARBA00047493"/>
    </source>
</evidence>
<dbReference type="FunFam" id="3.40.1190.10:FF:000011">
    <property type="entry name" value="Folylpolyglutamate synthase/dihydrofolate synthase"/>
    <property type="match status" value="1"/>
</dbReference>
<dbReference type="RefSeq" id="WP_078806468.1">
    <property type="nucleotide sequence ID" value="NZ_FUXI01000004.1"/>
</dbReference>
<proteinExistence type="inferred from homology"/>
<dbReference type="PIRSF" id="PIRSF001563">
    <property type="entry name" value="Folylpolyglu_synth"/>
    <property type="match status" value="1"/>
</dbReference>
<dbReference type="PROSITE" id="PS01011">
    <property type="entry name" value="FOLYLPOLYGLU_SYNT_1"/>
    <property type="match status" value="1"/>
</dbReference>
<evidence type="ECO:0000256" key="1">
    <source>
        <dbReference type="ARBA" id="ARBA00001946"/>
    </source>
</evidence>
<dbReference type="Proteomes" id="UP000190328">
    <property type="component" value="Unassembled WGS sequence"/>
</dbReference>
<dbReference type="InterPro" id="IPR001645">
    <property type="entry name" value="Folylpolyglutamate_synth"/>
</dbReference>
<dbReference type="Pfam" id="PF02875">
    <property type="entry name" value="Mur_ligase_C"/>
    <property type="match status" value="1"/>
</dbReference>
<evidence type="ECO:0000256" key="4">
    <source>
        <dbReference type="ARBA" id="ARBA00022598"/>
    </source>
</evidence>
<evidence type="ECO:0000256" key="9">
    <source>
        <dbReference type="ARBA" id="ARBA00030592"/>
    </source>
</evidence>
<dbReference type="SUPFAM" id="SSF53244">
    <property type="entry name" value="MurD-like peptide ligases, peptide-binding domain"/>
    <property type="match status" value="1"/>
</dbReference>
<dbReference type="Gene3D" id="3.90.190.20">
    <property type="entry name" value="Mur ligase, C-terminal domain"/>
    <property type="match status" value="1"/>
</dbReference>
<dbReference type="PANTHER" id="PTHR11136:SF0">
    <property type="entry name" value="DIHYDROFOLATE SYNTHETASE-RELATED"/>
    <property type="match status" value="1"/>
</dbReference>
<name>A0A1T4L2Y5_9ENTE</name>
<evidence type="ECO:0000259" key="12">
    <source>
        <dbReference type="Pfam" id="PF02875"/>
    </source>
</evidence>
<dbReference type="NCBIfam" id="TIGR01499">
    <property type="entry name" value="folC"/>
    <property type="match status" value="1"/>
</dbReference>
<dbReference type="EMBL" id="FUXI01000004">
    <property type="protein sequence ID" value="SJZ48880.1"/>
    <property type="molecule type" value="Genomic_DNA"/>
</dbReference>
<dbReference type="AlphaFoldDB" id="A0A1T4L2Y5"/>
<accession>A0A1T4L2Y5</accession>
<feature type="domain" description="Mur ligase central" evidence="13">
    <location>
        <begin position="44"/>
        <end position="272"/>
    </location>
</feature>
<evidence type="ECO:0000256" key="6">
    <source>
        <dbReference type="ARBA" id="ARBA00022741"/>
    </source>
</evidence>
<dbReference type="GO" id="GO:0046872">
    <property type="term" value="F:metal ion binding"/>
    <property type="evidence" value="ECO:0007669"/>
    <property type="project" value="UniProtKB-KW"/>
</dbReference>
<evidence type="ECO:0000256" key="7">
    <source>
        <dbReference type="ARBA" id="ARBA00022840"/>
    </source>
</evidence>
<dbReference type="PROSITE" id="PS01012">
    <property type="entry name" value="FOLYLPOLYGLU_SYNT_2"/>
    <property type="match status" value="1"/>
</dbReference>
<dbReference type="InterPro" id="IPR018109">
    <property type="entry name" value="Folylpolyglutamate_synth_CS"/>
</dbReference>
<organism evidence="14 15">
    <name type="scientific">Pilibacter termitis</name>
    <dbReference type="NCBI Taxonomy" id="263852"/>
    <lineage>
        <taxon>Bacteria</taxon>
        <taxon>Bacillati</taxon>
        <taxon>Bacillota</taxon>
        <taxon>Bacilli</taxon>
        <taxon>Lactobacillales</taxon>
        <taxon>Enterococcaceae</taxon>
        <taxon>Pilibacter</taxon>
    </lineage>
</organism>
<keyword evidence="5" id="KW-0479">Metal-binding</keyword>
<evidence type="ECO:0000256" key="3">
    <source>
        <dbReference type="ARBA" id="ARBA00013025"/>
    </source>
</evidence>
<evidence type="ECO:0000256" key="5">
    <source>
        <dbReference type="ARBA" id="ARBA00022723"/>
    </source>
</evidence>
<dbReference type="OrthoDB" id="9809356at2"/>
<dbReference type="PANTHER" id="PTHR11136">
    <property type="entry name" value="FOLYLPOLYGLUTAMATE SYNTHASE-RELATED"/>
    <property type="match status" value="1"/>
</dbReference>
<evidence type="ECO:0000256" key="8">
    <source>
        <dbReference type="ARBA" id="ARBA00022842"/>
    </source>
</evidence>
<reference evidence="15" key="1">
    <citation type="submission" date="2017-02" db="EMBL/GenBank/DDBJ databases">
        <authorList>
            <person name="Varghese N."/>
            <person name="Submissions S."/>
        </authorList>
    </citation>
    <scope>NUCLEOTIDE SEQUENCE [LARGE SCALE GENOMIC DNA]</scope>
    <source>
        <strain evidence="15">ATCC BAA-1030</strain>
    </source>
</reference>
<keyword evidence="7 11" id="KW-0067">ATP-binding</keyword>
<evidence type="ECO:0000256" key="2">
    <source>
        <dbReference type="ARBA" id="ARBA00008276"/>
    </source>
</evidence>
<evidence type="ECO:0000256" key="11">
    <source>
        <dbReference type="PIRNR" id="PIRNR001563"/>
    </source>
</evidence>
<keyword evidence="15" id="KW-1185">Reference proteome</keyword>
<dbReference type="GO" id="GO:0008841">
    <property type="term" value="F:dihydrofolate synthase activity"/>
    <property type="evidence" value="ECO:0007669"/>
    <property type="project" value="TreeGrafter"/>
</dbReference>
<comment type="cofactor">
    <cofactor evidence="1">
        <name>Mg(2+)</name>
        <dbReference type="ChEBI" id="CHEBI:18420"/>
    </cofactor>
</comment>
<keyword evidence="8" id="KW-0460">Magnesium</keyword>
<dbReference type="Gene3D" id="3.40.1190.10">
    <property type="entry name" value="Mur-like, catalytic domain"/>
    <property type="match status" value="1"/>
</dbReference>
<dbReference type="EC" id="6.3.2.17" evidence="3"/>
<evidence type="ECO:0000313" key="14">
    <source>
        <dbReference type="EMBL" id="SJZ48880.1"/>
    </source>
</evidence>
<gene>
    <name evidence="14" type="ORF">SAMN02745116_00505</name>
</gene>
<dbReference type="InterPro" id="IPR013221">
    <property type="entry name" value="Mur_ligase_cen"/>
</dbReference>
<comment type="similarity">
    <text evidence="2 11">Belongs to the folylpolyglutamate synthase family.</text>
</comment>
<evidence type="ECO:0000313" key="15">
    <source>
        <dbReference type="Proteomes" id="UP000190328"/>
    </source>
</evidence>
<feature type="domain" description="Mur ligase C-terminal" evidence="12">
    <location>
        <begin position="300"/>
        <end position="418"/>
    </location>
</feature>
<sequence>MKIEETLSWIHSRKKFGSRPGLVRVEALLERLGNPEKQLSMIHIAGTNGKGSTVAFLRSILQKQGLRVATFTSPYIEHFNERMSINGVGIENQKLIEYVEEIRPFVETMDENEELSGITEFEIITALAFLYFARENVDVVIVEVGLGGLLDSTNVIAPVLTGITTIGLDHQDILGDSLIEIAEQKAGIIKKNVPLVTGNIGTTALSVIEGVARKEQAELIRFGREYSIRYDETTASWGETFDYFSGKFSLYHATISMLGQHQTENAAMALTLARKYAEIKCFSLSEEVILSGLKAAFWAGRMEKIHEHPLIILDGAHNPHAMKRLVENVQREFPEKRVNILFSALQTKDVTQMLEQLLTLENAHLYLTTFDYPQAIELKDFHDLDKEKRVDFVSVWQFGLAEILEKMREDEVFLVTGSLYFISQVRKFLIKMEKV</sequence>
<dbReference type="GO" id="GO:0005524">
    <property type="term" value="F:ATP binding"/>
    <property type="evidence" value="ECO:0007669"/>
    <property type="project" value="UniProtKB-KW"/>
</dbReference>
<dbReference type="GO" id="GO:0005737">
    <property type="term" value="C:cytoplasm"/>
    <property type="evidence" value="ECO:0007669"/>
    <property type="project" value="TreeGrafter"/>
</dbReference>
<dbReference type="STRING" id="263852.SAMN02745116_00505"/>
<keyword evidence="4 11" id="KW-0436">Ligase</keyword>
<evidence type="ECO:0000259" key="13">
    <source>
        <dbReference type="Pfam" id="PF08245"/>
    </source>
</evidence>
<dbReference type="GO" id="GO:0004326">
    <property type="term" value="F:tetrahydrofolylpolyglutamate synthase activity"/>
    <property type="evidence" value="ECO:0007669"/>
    <property type="project" value="UniProtKB-EC"/>
</dbReference>